<dbReference type="GO" id="GO:0008961">
    <property type="term" value="F:phosphatidylglycerol-prolipoprotein diacylglyceryl transferase activity"/>
    <property type="evidence" value="ECO:0007669"/>
    <property type="project" value="UniProtKB-EC"/>
</dbReference>
<proteinExistence type="inferred from homology"/>
<dbReference type="GO" id="GO:0005886">
    <property type="term" value="C:plasma membrane"/>
    <property type="evidence" value="ECO:0007669"/>
    <property type="project" value="InterPro"/>
</dbReference>
<keyword evidence="3 8" id="KW-0808">Transferase</keyword>
<evidence type="ECO:0000256" key="6">
    <source>
        <dbReference type="ARBA" id="ARBA00023136"/>
    </source>
</evidence>
<feature type="transmembrane region" description="Helical" evidence="7">
    <location>
        <begin position="225"/>
        <end position="248"/>
    </location>
</feature>
<dbReference type="EC" id="2.5.1.145" evidence="8"/>
<reference evidence="8" key="1">
    <citation type="submission" date="2023-03" db="EMBL/GenBank/DDBJ databases">
        <title>Edaphobacter sp.</title>
        <authorList>
            <person name="Huber K.J."/>
            <person name="Papendorf J."/>
            <person name="Pilke C."/>
            <person name="Bunk B."/>
            <person name="Sproeer C."/>
            <person name="Pester M."/>
        </authorList>
    </citation>
    <scope>NUCLEOTIDE SEQUENCE</scope>
    <source>
        <strain evidence="8">DSM 110680</strain>
    </source>
</reference>
<evidence type="ECO:0000256" key="3">
    <source>
        <dbReference type="ARBA" id="ARBA00022679"/>
    </source>
</evidence>
<feature type="transmembrane region" description="Helical" evidence="7">
    <location>
        <begin position="47"/>
        <end position="68"/>
    </location>
</feature>
<keyword evidence="6 7" id="KW-0472">Membrane</keyword>
<keyword evidence="5 7" id="KW-1133">Transmembrane helix</keyword>
<dbReference type="PANTHER" id="PTHR30589">
    <property type="entry name" value="PROLIPOPROTEIN DIACYLGLYCERYL TRANSFERASE"/>
    <property type="match status" value="1"/>
</dbReference>
<evidence type="ECO:0000256" key="2">
    <source>
        <dbReference type="ARBA" id="ARBA00022475"/>
    </source>
</evidence>
<dbReference type="EMBL" id="CP121196">
    <property type="protein sequence ID" value="XBH15972.1"/>
    <property type="molecule type" value="Genomic_DNA"/>
</dbReference>
<dbReference type="GO" id="GO:0042158">
    <property type="term" value="P:lipoprotein biosynthetic process"/>
    <property type="evidence" value="ECO:0007669"/>
    <property type="project" value="InterPro"/>
</dbReference>
<dbReference type="Pfam" id="PF01790">
    <property type="entry name" value="LGT"/>
    <property type="match status" value="1"/>
</dbReference>
<comment type="similarity">
    <text evidence="1">Belongs to the Lgt family.</text>
</comment>
<evidence type="ECO:0000256" key="5">
    <source>
        <dbReference type="ARBA" id="ARBA00022989"/>
    </source>
</evidence>
<feature type="transmembrane region" description="Helical" evidence="7">
    <location>
        <begin position="171"/>
        <end position="187"/>
    </location>
</feature>
<evidence type="ECO:0000256" key="7">
    <source>
        <dbReference type="SAM" id="Phobius"/>
    </source>
</evidence>
<sequence length="266" mass="28870">MIPYIHLNLHFWHPEIPTFGLMLWLAAVAAAFVMDRAFKRAGVDADAVGMVAIAVLAGIVGAKLWHVIDTPSEFREMGWRVLWDTAGFAWFGGLLFGISALLFQGYRAKIGALRTLDLAAPAAAIGYGIGRIGCFLSGDGCYGVETNRPWGMSFPNGIEPTPPGVRVQPTPLFEFGMGLLIGWYLWWRGSKRLGTGALVGEYLMLTGIARFLVEIIRRNPRVLWGLSNAQLASAGSVLVGAGLVWWAARRPLSDPDSAREGLSKVA</sequence>
<evidence type="ECO:0000256" key="1">
    <source>
        <dbReference type="ARBA" id="ARBA00007150"/>
    </source>
</evidence>
<keyword evidence="4 7" id="KW-0812">Transmembrane</keyword>
<dbReference type="PANTHER" id="PTHR30589:SF0">
    <property type="entry name" value="PHOSPHATIDYLGLYCEROL--PROLIPOPROTEIN DIACYLGLYCERYL TRANSFERASE"/>
    <property type="match status" value="1"/>
</dbReference>
<dbReference type="RefSeq" id="WP_348261202.1">
    <property type="nucleotide sequence ID" value="NZ_CP121196.1"/>
</dbReference>
<evidence type="ECO:0000313" key="8">
    <source>
        <dbReference type="EMBL" id="XBH15972.1"/>
    </source>
</evidence>
<protein>
    <submittedName>
        <fullName evidence="8">Prolipoprotein diacylglyceryl transferase</fullName>
        <ecNumber evidence="8">2.5.1.145</ecNumber>
    </submittedName>
</protein>
<feature type="transmembrane region" description="Helical" evidence="7">
    <location>
        <begin position="193"/>
        <end position="213"/>
    </location>
</feature>
<dbReference type="InterPro" id="IPR001640">
    <property type="entry name" value="Lgt"/>
</dbReference>
<keyword evidence="2" id="KW-1003">Cell membrane</keyword>
<dbReference type="AlphaFoldDB" id="A0AAU7DF55"/>
<accession>A0AAU7DF55</accession>
<name>A0AAU7DF55_9BACT</name>
<feature type="transmembrane region" description="Helical" evidence="7">
    <location>
        <begin position="88"/>
        <end position="106"/>
    </location>
</feature>
<gene>
    <name evidence="8" type="ORF">P8935_15505</name>
</gene>
<organism evidence="8">
    <name type="scientific">Telmatobacter sp. DSM 110680</name>
    <dbReference type="NCBI Taxonomy" id="3036704"/>
    <lineage>
        <taxon>Bacteria</taxon>
        <taxon>Pseudomonadati</taxon>
        <taxon>Acidobacteriota</taxon>
        <taxon>Terriglobia</taxon>
        <taxon>Terriglobales</taxon>
        <taxon>Acidobacteriaceae</taxon>
        <taxon>Telmatobacter</taxon>
    </lineage>
</organism>
<feature type="transmembrane region" description="Helical" evidence="7">
    <location>
        <begin position="16"/>
        <end position="35"/>
    </location>
</feature>
<evidence type="ECO:0000256" key="4">
    <source>
        <dbReference type="ARBA" id="ARBA00022692"/>
    </source>
</evidence>